<dbReference type="Proteomes" id="UP000195667">
    <property type="component" value="Unassembled WGS sequence"/>
</dbReference>
<dbReference type="InterPro" id="IPR007712">
    <property type="entry name" value="RelE/ParE_toxin"/>
</dbReference>
<dbReference type="NCBIfam" id="TIGR02385">
    <property type="entry name" value="RelE_StbE"/>
    <property type="match status" value="1"/>
</dbReference>
<dbReference type="EMBL" id="FUKI01000018">
    <property type="protein sequence ID" value="SJM89589.1"/>
    <property type="molecule type" value="Genomic_DNA"/>
</dbReference>
<dbReference type="OrthoDB" id="7030467at2"/>
<evidence type="ECO:0000256" key="2">
    <source>
        <dbReference type="PIRSR" id="PIRSR006156-1"/>
    </source>
</evidence>
<dbReference type="PIRSF" id="PIRSF006156">
    <property type="entry name" value="YafQ"/>
    <property type="match status" value="1"/>
</dbReference>
<proteinExistence type="predicted"/>
<gene>
    <name evidence="3" type="ORF">CRENPOLYSF1_1140015</name>
</gene>
<evidence type="ECO:0000313" key="3">
    <source>
        <dbReference type="EMBL" id="SJM89589.1"/>
    </source>
</evidence>
<dbReference type="SUPFAM" id="SSF143011">
    <property type="entry name" value="RelE-like"/>
    <property type="match status" value="1"/>
</dbReference>
<dbReference type="GO" id="GO:0006402">
    <property type="term" value="P:mRNA catabolic process"/>
    <property type="evidence" value="ECO:0007669"/>
    <property type="project" value="TreeGrafter"/>
</dbReference>
<dbReference type="PANTHER" id="PTHR40588:SF1">
    <property type="entry name" value="MRNA INTERFERASE TOXIN YAFQ"/>
    <property type="match status" value="1"/>
</dbReference>
<feature type="active site" description="Proton donor" evidence="2">
    <location>
        <position position="84"/>
    </location>
</feature>
<dbReference type="GO" id="GO:0004521">
    <property type="term" value="F:RNA endonuclease activity"/>
    <property type="evidence" value="ECO:0007669"/>
    <property type="project" value="TreeGrafter"/>
</dbReference>
<keyword evidence="4" id="KW-1185">Reference proteome</keyword>
<dbReference type="PANTHER" id="PTHR40588">
    <property type="entry name" value="MRNA INTERFERASE TOXIN YAFQ"/>
    <property type="match status" value="1"/>
</dbReference>
<evidence type="ECO:0000313" key="4">
    <source>
        <dbReference type="Proteomes" id="UP000195667"/>
    </source>
</evidence>
<dbReference type="InterPro" id="IPR004386">
    <property type="entry name" value="Toxin_YafQ-like"/>
</dbReference>
<dbReference type="InterPro" id="IPR035093">
    <property type="entry name" value="RelE/ParE_toxin_dom_sf"/>
</dbReference>
<dbReference type="Gene3D" id="3.30.2310.20">
    <property type="entry name" value="RelE-like"/>
    <property type="match status" value="1"/>
</dbReference>
<organism evidence="3 4">
    <name type="scientific">Crenothrix polyspora</name>
    <dbReference type="NCBI Taxonomy" id="360316"/>
    <lineage>
        <taxon>Bacteria</taxon>
        <taxon>Pseudomonadati</taxon>
        <taxon>Pseudomonadota</taxon>
        <taxon>Gammaproteobacteria</taxon>
        <taxon>Methylococcales</taxon>
        <taxon>Crenotrichaceae</taxon>
        <taxon>Crenothrix</taxon>
    </lineage>
</organism>
<sequence length="91" mass="10610">MRSLLRHKLFIKDMRNVRLTDTQSAKLFLYVAALLNAQALPPEARDHALHGEWSDFRECHLSGDVLLIYKIDDRQLHLTRLGSHAQLFKNM</sequence>
<keyword evidence="1" id="KW-1277">Toxin-antitoxin system</keyword>
<dbReference type="GO" id="GO:0006415">
    <property type="term" value="P:translational termination"/>
    <property type="evidence" value="ECO:0007669"/>
    <property type="project" value="TreeGrafter"/>
</dbReference>
<dbReference type="RefSeq" id="WP_087142189.1">
    <property type="nucleotide sequence ID" value="NZ_FUKI01000018.1"/>
</dbReference>
<evidence type="ECO:0000256" key="1">
    <source>
        <dbReference type="ARBA" id="ARBA00022649"/>
    </source>
</evidence>
<dbReference type="AlphaFoldDB" id="A0A1R4H177"/>
<name>A0A1R4H177_9GAMM</name>
<protein>
    <recommendedName>
        <fullName evidence="5">Toxin of the YafQ-DinJ toxin-antitoxin system</fullName>
    </recommendedName>
</protein>
<accession>A0A1R4H177</accession>
<evidence type="ECO:0008006" key="5">
    <source>
        <dbReference type="Google" id="ProtNLM"/>
    </source>
</evidence>
<dbReference type="Pfam" id="PF15738">
    <property type="entry name" value="YafQ_toxin"/>
    <property type="match status" value="1"/>
</dbReference>
<reference evidence="4" key="1">
    <citation type="submission" date="2017-02" db="EMBL/GenBank/DDBJ databases">
        <authorList>
            <person name="Daims H."/>
        </authorList>
    </citation>
    <scope>NUCLEOTIDE SEQUENCE [LARGE SCALE GENOMIC DNA]</scope>
</reference>